<dbReference type="InterPro" id="IPR002182">
    <property type="entry name" value="NB-ARC"/>
</dbReference>
<dbReference type="Pfam" id="PF00931">
    <property type="entry name" value="NB-ARC"/>
    <property type="match status" value="1"/>
</dbReference>
<accession>A0ABS6UBE4</accession>
<dbReference type="EMBL" id="JADQDF010000001">
    <property type="protein sequence ID" value="MBW0129564.1"/>
    <property type="molecule type" value="Genomic_DNA"/>
</dbReference>
<evidence type="ECO:0000256" key="2">
    <source>
        <dbReference type="SAM" id="MobiDB-lite"/>
    </source>
</evidence>
<dbReference type="InterPro" id="IPR005158">
    <property type="entry name" value="BTAD"/>
</dbReference>
<evidence type="ECO:0000256" key="1">
    <source>
        <dbReference type="ARBA" id="ARBA00023125"/>
    </source>
</evidence>
<protein>
    <recommendedName>
        <fullName evidence="7">ATPase</fullName>
    </recommendedName>
</protein>
<gene>
    <name evidence="5" type="ORF">I4I82_18040</name>
</gene>
<comment type="caution">
    <text evidence="5">The sequence shown here is derived from an EMBL/GenBank/DDBJ whole genome shotgun (WGS) entry which is preliminary data.</text>
</comment>
<evidence type="ECO:0000259" key="4">
    <source>
        <dbReference type="SMART" id="SM01043"/>
    </source>
</evidence>
<sequence length="897" mass="93359">MSRITRPDPDVELAGPARFHRPPDGALILARVGPRAASVVGVPVPSGVPRTSPAGYHGPGMSTIGVLGPLRVCGPDGPIPVPSARQRRLLLGMVARLGTPVPADELAGMGWDDPPANPPGAVQTNIARLRRLLPEGARIATDPEGYRLVAERSAVDVTVFTDHLAAASAAPDPSQRLSLLHAALALWRGRPYGELDHPALHPEVARLSALRAGAAEQHGGALIAVGRTADAIAALEALIVADPLRESAVALLMQALVAAGRQAEALAEFGRLRRRLAEDLGLDPSPTLRELQRQVLRQEVPPTAAPSGPPTRSRVPRLPVSMFVGRAEAVAQVGRLLGEQRIVTLVGPGGVGKTRLATHVADAIGEGYDDGVLLVGFGEGGPADVAPTLSAALQLADDGRSREQVPDGRAFTDRVVEVLAVRRQLVVFDTCEHVADEVAGLIEAIAMGAPGVDLLLTSRQPVRVDGEFVFGVDPLGPSSAARLLSDRMGAAGAFPGDPGEGDPDRAALVEAVCRRLDGLPLALELAAARAVTLGLRGLVDALDQPFDVLRGGRRTGGRRHSSLREVVEWSYELLDGDQRTLFERLAVFAGPVERAAVTAVCGDATALPDLVDRSLVHLVASECPGVPARYGMLETLRAFGRSKLAADPAAAALRARHAAWAVRFAEDVMTDRRGPGEAGAIRRFDAHLPDLRRAQAWLCEVGPAEDLLRPTLPFGLLAHLRGDLAAVESLTAHAVALAGAAGDPTASRDAGNALTEAHGFRGGTGGAVRNAHRSLEPAVAAGDLDSQVLAHLDLGDPFGIRGRRRSGRPARGRDGRAGVPAEVPSVRARAPGLPAPTRCGRAPWSMRRGPLPGPGAGGDGDGDALTPWWQARASGSGDAGCAPIAGAPGDDSPRTLR</sequence>
<dbReference type="InterPro" id="IPR001867">
    <property type="entry name" value="OmpR/PhoB-type_DNA-bd"/>
</dbReference>
<dbReference type="SMART" id="SM01043">
    <property type="entry name" value="BTAD"/>
    <property type="match status" value="1"/>
</dbReference>
<evidence type="ECO:0000313" key="5">
    <source>
        <dbReference type="EMBL" id="MBW0129564.1"/>
    </source>
</evidence>
<keyword evidence="6" id="KW-1185">Reference proteome</keyword>
<evidence type="ECO:0000313" key="6">
    <source>
        <dbReference type="Proteomes" id="UP000694300"/>
    </source>
</evidence>
<reference evidence="5 6" key="1">
    <citation type="submission" date="2020-11" db="EMBL/GenBank/DDBJ databases">
        <title>Pseudonocardia abyssalis sp. nov. and Pseudonocardia oceani sp. nov., description and phylogenomic analysis of two novel actinomycetes isolated from the deep Southern Ocean.</title>
        <authorList>
            <person name="Parra J."/>
        </authorList>
    </citation>
    <scope>NUCLEOTIDE SEQUENCE [LARGE SCALE GENOMIC DNA]</scope>
    <source>
        <strain evidence="6">KRD185</strain>
    </source>
</reference>
<name>A0ABS6UBE4_9PSEU</name>
<proteinExistence type="predicted"/>
<evidence type="ECO:0000259" key="3">
    <source>
        <dbReference type="SMART" id="SM00862"/>
    </source>
</evidence>
<dbReference type="SMART" id="SM00862">
    <property type="entry name" value="Trans_reg_C"/>
    <property type="match status" value="1"/>
</dbReference>
<feature type="region of interest" description="Disordered" evidence="2">
    <location>
        <begin position="798"/>
        <end position="897"/>
    </location>
</feature>
<keyword evidence="1" id="KW-0238">DNA-binding</keyword>
<evidence type="ECO:0008006" key="7">
    <source>
        <dbReference type="Google" id="ProtNLM"/>
    </source>
</evidence>
<dbReference type="PANTHER" id="PTHR47691">
    <property type="entry name" value="REGULATOR-RELATED"/>
    <property type="match status" value="1"/>
</dbReference>
<dbReference type="Proteomes" id="UP000694300">
    <property type="component" value="Unassembled WGS sequence"/>
</dbReference>
<dbReference type="Pfam" id="PF03704">
    <property type="entry name" value="BTAD"/>
    <property type="match status" value="1"/>
</dbReference>
<feature type="domain" description="Bacterial transcriptional activator" evidence="4">
    <location>
        <begin position="155"/>
        <end position="296"/>
    </location>
</feature>
<dbReference type="CDD" id="cd15831">
    <property type="entry name" value="BTAD"/>
    <property type="match status" value="1"/>
</dbReference>
<feature type="compositionally biased region" description="Basic residues" evidence="2">
    <location>
        <begin position="801"/>
        <end position="810"/>
    </location>
</feature>
<organism evidence="5 6">
    <name type="scientific">Pseudonocardia oceani</name>
    <dbReference type="NCBI Taxonomy" id="2792013"/>
    <lineage>
        <taxon>Bacteria</taxon>
        <taxon>Bacillati</taxon>
        <taxon>Actinomycetota</taxon>
        <taxon>Actinomycetes</taxon>
        <taxon>Pseudonocardiales</taxon>
        <taxon>Pseudonocardiaceae</taxon>
        <taxon>Pseudonocardia</taxon>
    </lineage>
</organism>
<dbReference type="PANTHER" id="PTHR47691:SF3">
    <property type="entry name" value="HTH-TYPE TRANSCRIPTIONAL REGULATOR RV0890C-RELATED"/>
    <property type="match status" value="1"/>
</dbReference>
<feature type="domain" description="OmpR/PhoB-type" evidence="3">
    <location>
        <begin position="76"/>
        <end position="148"/>
    </location>
</feature>
<feature type="region of interest" description="Disordered" evidence="2">
    <location>
        <begin position="742"/>
        <end position="765"/>
    </location>
</feature>
<dbReference type="RefSeq" id="WP_218594167.1">
    <property type="nucleotide sequence ID" value="NZ_JADQDE010000422.1"/>
</dbReference>